<keyword evidence="1" id="KW-0812">Transmembrane</keyword>
<dbReference type="InterPro" id="IPR009936">
    <property type="entry name" value="DUF1468"/>
</dbReference>
<reference evidence="3" key="1">
    <citation type="journal article" date="2011" name="PLoS ONE">
        <title>Ralstonia syzygii, the Blood Disease Bacterium and some Asian R. solanacearum strains form a single genomic species despite divergent lifestyles.</title>
        <authorList>
            <person name="Remenant B."/>
            <person name="de Cambiaire J.C."/>
            <person name="Cellier G."/>
            <person name="Jacobs J.M."/>
            <person name="Mangenot S."/>
            <person name="Barbe V."/>
            <person name="Lajus A."/>
            <person name="Vallenet D."/>
            <person name="Medigue C."/>
            <person name="Fegan M."/>
            <person name="Allen C."/>
            <person name="Prior P."/>
        </authorList>
    </citation>
    <scope>NUCLEOTIDE SEQUENCE</scope>
    <source>
        <strain evidence="3">R24</strain>
    </source>
</reference>
<dbReference type="EMBL" id="FR854090">
    <property type="protein sequence ID" value="CCA87738.1"/>
    <property type="molecule type" value="Genomic_DNA"/>
</dbReference>
<evidence type="ECO:0000259" key="2">
    <source>
        <dbReference type="Pfam" id="PF07331"/>
    </source>
</evidence>
<protein>
    <recommendedName>
        <fullName evidence="2">DUF1468 domain-containing protein</fullName>
    </recommendedName>
</protein>
<evidence type="ECO:0000256" key="1">
    <source>
        <dbReference type="SAM" id="Phobius"/>
    </source>
</evidence>
<accession>G3AAD5</accession>
<organism evidence="3">
    <name type="scientific">Ralstonia syzygii R24</name>
    <dbReference type="NCBI Taxonomy" id="907261"/>
    <lineage>
        <taxon>Bacteria</taxon>
        <taxon>Pseudomonadati</taxon>
        <taxon>Pseudomonadota</taxon>
        <taxon>Betaproteobacteria</taxon>
        <taxon>Burkholderiales</taxon>
        <taxon>Burkholderiaceae</taxon>
        <taxon>Ralstonia</taxon>
        <taxon>Ralstonia solanacearum species complex</taxon>
    </lineage>
</organism>
<proteinExistence type="predicted"/>
<dbReference type="Pfam" id="PF07331">
    <property type="entry name" value="TctB"/>
    <property type="match status" value="1"/>
</dbReference>
<feature type="transmembrane region" description="Helical" evidence="1">
    <location>
        <begin position="69"/>
        <end position="87"/>
    </location>
</feature>
<reference evidence="3" key="2">
    <citation type="submission" date="2011-04" db="EMBL/GenBank/DDBJ databases">
        <authorList>
            <person name="Genoscope - CEA"/>
        </authorList>
    </citation>
    <scope>NUCLEOTIDE SEQUENCE</scope>
    <source>
        <strain evidence="3">R24</strain>
    </source>
</reference>
<keyword evidence="1" id="KW-1133">Transmembrane helix</keyword>
<name>G3AAD5_9RALS</name>
<dbReference type="RefSeq" id="WP_197333288.1">
    <property type="nucleotide sequence ID" value="NZ_CP115945.1"/>
</dbReference>
<feature type="domain" description="DUF1468" evidence="2">
    <location>
        <begin position="9"/>
        <end position="139"/>
    </location>
</feature>
<dbReference type="AlphaFoldDB" id="G3AAD5"/>
<feature type="transmembrane region" description="Helical" evidence="1">
    <location>
        <begin position="39"/>
        <end position="57"/>
    </location>
</feature>
<feature type="transmembrane region" description="Helical" evidence="1">
    <location>
        <begin position="120"/>
        <end position="140"/>
    </location>
</feature>
<feature type="transmembrane region" description="Helical" evidence="1">
    <location>
        <begin position="93"/>
        <end position="113"/>
    </location>
</feature>
<evidence type="ECO:0000313" key="3">
    <source>
        <dbReference type="EMBL" id="CCA87738.1"/>
    </source>
</evidence>
<gene>
    <name evidence="3" type="ORF">RALSY_mp10258</name>
</gene>
<sequence length="141" mass="15261">MINRNLVRGLFISALSLLFLVPAALHYPIGSFAQGGPGLFPVLVSCMLGVIGISMVIRAFFTAPEHLPLNIKNITLIVVGLCTFAVLSEHVNMIVGIVAMVFISTLAATNYSWWRNAKVAAVLVLFAFGFQKLLGLNLPLY</sequence>
<keyword evidence="1" id="KW-0472">Membrane</keyword>